<evidence type="ECO:0000313" key="2">
    <source>
        <dbReference type="Proteomes" id="UP000593571"/>
    </source>
</evidence>
<accession>A0A7J8CIR7</accession>
<dbReference type="Proteomes" id="UP000593571">
    <property type="component" value="Unassembled WGS sequence"/>
</dbReference>
<dbReference type="EMBL" id="JACASE010000014">
    <property type="protein sequence ID" value="KAF6410765.1"/>
    <property type="molecule type" value="Genomic_DNA"/>
</dbReference>
<comment type="caution">
    <text evidence="1">The sequence shown here is derived from an EMBL/GenBank/DDBJ whole genome shotgun (WGS) entry which is preliminary data.</text>
</comment>
<name>A0A7J8CIR7_ROUAE</name>
<proteinExistence type="predicted"/>
<evidence type="ECO:0000313" key="1">
    <source>
        <dbReference type="EMBL" id="KAF6410765.1"/>
    </source>
</evidence>
<reference evidence="1 2" key="1">
    <citation type="journal article" date="2020" name="Nature">
        <title>Six reference-quality genomes reveal evolution of bat adaptations.</title>
        <authorList>
            <person name="Jebb D."/>
            <person name="Huang Z."/>
            <person name="Pippel M."/>
            <person name="Hughes G.M."/>
            <person name="Lavrichenko K."/>
            <person name="Devanna P."/>
            <person name="Winkler S."/>
            <person name="Jermiin L.S."/>
            <person name="Skirmuntt E.C."/>
            <person name="Katzourakis A."/>
            <person name="Burkitt-Gray L."/>
            <person name="Ray D.A."/>
            <person name="Sullivan K.A.M."/>
            <person name="Roscito J.G."/>
            <person name="Kirilenko B.M."/>
            <person name="Davalos L.M."/>
            <person name="Corthals A.P."/>
            <person name="Power M.L."/>
            <person name="Jones G."/>
            <person name="Ransome R.D."/>
            <person name="Dechmann D.K.N."/>
            <person name="Locatelli A.G."/>
            <person name="Puechmaille S.J."/>
            <person name="Fedrigo O."/>
            <person name="Jarvis E.D."/>
            <person name="Hiller M."/>
            <person name="Vernes S.C."/>
            <person name="Myers E.W."/>
            <person name="Teeling E.C."/>
        </authorList>
    </citation>
    <scope>NUCLEOTIDE SEQUENCE [LARGE SCALE GENOMIC DNA]</scope>
    <source>
        <strain evidence="1">MRouAeg1</strain>
        <tissue evidence="1">Muscle</tissue>
    </source>
</reference>
<keyword evidence="2" id="KW-1185">Reference proteome</keyword>
<dbReference type="AlphaFoldDB" id="A0A7J8CIR7"/>
<gene>
    <name evidence="1" type="ORF">HJG63_009202</name>
</gene>
<protein>
    <submittedName>
        <fullName evidence="1">Uncharacterized protein</fullName>
    </submittedName>
</protein>
<sequence>MSIPRKTRCLSWAFPRALRGQPGQAQDDVIAYGTPQKRRASACLGRRGRYQGSHLWHRLLCPLPTAGAATCARPPQGGGKSILQKQFSLQPLSASANQVANSDVDTCPFGTGTETAIHFLGTIKHPVSKQQLSVNCNLGETRKGHIDSQLPILPATQLPSD</sequence>
<organism evidence="1 2">
    <name type="scientific">Rousettus aegyptiacus</name>
    <name type="common">Egyptian fruit bat</name>
    <name type="synonym">Pteropus aegyptiacus</name>
    <dbReference type="NCBI Taxonomy" id="9407"/>
    <lineage>
        <taxon>Eukaryota</taxon>
        <taxon>Metazoa</taxon>
        <taxon>Chordata</taxon>
        <taxon>Craniata</taxon>
        <taxon>Vertebrata</taxon>
        <taxon>Euteleostomi</taxon>
        <taxon>Mammalia</taxon>
        <taxon>Eutheria</taxon>
        <taxon>Laurasiatheria</taxon>
        <taxon>Chiroptera</taxon>
        <taxon>Yinpterochiroptera</taxon>
        <taxon>Pteropodoidea</taxon>
        <taxon>Pteropodidae</taxon>
        <taxon>Rousettinae</taxon>
        <taxon>Rousettus</taxon>
    </lineage>
</organism>